<gene>
    <name evidence="2" type="ORF">ASZ90_007259</name>
</gene>
<keyword evidence="1" id="KW-0812">Transmembrane</keyword>
<comment type="caution">
    <text evidence="2">The sequence shown here is derived from an EMBL/GenBank/DDBJ whole genome shotgun (WGS) entry which is preliminary data.</text>
</comment>
<feature type="transmembrane region" description="Helical" evidence="1">
    <location>
        <begin position="29"/>
        <end position="46"/>
    </location>
</feature>
<reference evidence="2" key="1">
    <citation type="journal article" date="2015" name="Proc. Natl. Acad. Sci. U.S.A.">
        <title>Networks of energetic and metabolic interactions define dynamics in microbial communities.</title>
        <authorList>
            <person name="Embree M."/>
            <person name="Liu J.K."/>
            <person name="Al-Bassam M.M."/>
            <person name="Zengler K."/>
        </authorList>
    </citation>
    <scope>NUCLEOTIDE SEQUENCE</scope>
</reference>
<sequence length="47" mass="5238">MSGKEKLGDSKFAAIQNILSKDKNKKRRIGIAFLLFLAVNIMAIVVF</sequence>
<accession>A0A0W8FQ96</accession>
<keyword evidence="1" id="KW-1133">Transmembrane helix</keyword>
<evidence type="ECO:0000256" key="1">
    <source>
        <dbReference type="SAM" id="Phobius"/>
    </source>
</evidence>
<proteinExistence type="predicted"/>
<dbReference type="AlphaFoldDB" id="A0A0W8FQ96"/>
<protein>
    <submittedName>
        <fullName evidence="2">Uncharacterized protein</fullName>
    </submittedName>
</protein>
<evidence type="ECO:0000313" key="2">
    <source>
        <dbReference type="EMBL" id="KUG22948.1"/>
    </source>
</evidence>
<name>A0A0W8FQ96_9ZZZZ</name>
<keyword evidence="1" id="KW-0472">Membrane</keyword>
<dbReference type="EMBL" id="LNQE01000930">
    <property type="protein sequence ID" value="KUG22948.1"/>
    <property type="molecule type" value="Genomic_DNA"/>
</dbReference>
<organism evidence="2">
    <name type="scientific">hydrocarbon metagenome</name>
    <dbReference type="NCBI Taxonomy" id="938273"/>
    <lineage>
        <taxon>unclassified sequences</taxon>
        <taxon>metagenomes</taxon>
        <taxon>ecological metagenomes</taxon>
    </lineage>
</organism>